<evidence type="ECO:0000256" key="1">
    <source>
        <dbReference type="PROSITE-ProRule" id="PRU00339"/>
    </source>
</evidence>
<dbReference type="InterPro" id="IPR019734">
    <property type="entry name" value="TPR_rpt"/>
</dbReference>
<protein>
    <recommendedName>
        <fullName evidence="4">Tetratricopeptide repeat protein</fullName>
    </recommendedName>
</protein>
<reference evidence="2 3" key="1">
    <citation type="submission" date="2018-08" db="EMBL/GenBank/DDBJ databases">
        <title>Draft genome of candidate division NPL-UPA2 bacterium Unc8 that adapted to ultra-basic serpentinizing groundwater.</title>
        <authorList>
            <person name="Ishii S."/>
            <person name="Suzuki S."/>
            <person name="Nealson K.H."/>
        </authorList>
    </citation>
    <scope>NUCLEOTIDE SEQUENCE [LARGE SCALE GENOMIC DNA]</scope>
    <source>
        <strain evidence="2">Unc8</strain>
    </source>
</reference>
<name>A0A399FXC7_UNCN2</name>
<feature type="repeat" description="TPR" evidence="1">
    <location>
        <begin position="23"/>
        <end position="56"/>
    </location>
</feature>
<organism evidence="2 3">
    <name type="scientific">candidate division NPL-UPA2 bacterium Unc8</name>
    <dbReference type="NCBI Taxonomy" id="1980939"/>
    <lineage>
        <taxon>Bacteria</taxon>
    </lineage>
</organism>
<sequence length="823" mass="93186">MLKFLFIIIAFLLIGAGSAYGGYIEHFKQGSEHFYEGRFRQAVAEFEESLRLNPLLDKIDTQLAREAMKYLEAIALEEEHLAEEIERLRAERISRYVAKEKIAALELEERIRLGIEEKERIRRLIEEEEARERLRRKEAQRRELERPKLEIDAGTSLSHIVLFNLDFERGSFPGHDPAPDRGHHEVALPFTDEHFTMQDTSLGFTLMPLEELSFTFDMRQSRTWGSPYWEAPTPMRDIMRTTVDQFFPFIILPRSDLVIDLPWPLPVWRGVVFHGHQSYKDIRHPVTPPKAEDWIMVNGWFLVERKVLLTAIRPMIVGEATPALVDGLGLKEPTDPGVPDTLWRDIELAYLEADFLGFEAKVGRQRLLMGLPVDVDEVTELIGIGVVEDLIGMVVGHADAIDLSVRTLPIMGLVSPRVRGFGMKLDDADPGICRIRSDHTYAGTSLGIELSVEGIMDMLGFELGELELPEEITVLEAARHRRRDKDLRDEVQSDILRLPIAVYVCQSGRVGVWKTAPDPVTGKTKPWKHYKDGPRHWVRSKEVGGHGWIGILPIAIPGDRMPFFAAIHKYRSGDDPATPNISEEFDPLPHDMLFMPLDPAALLPGGLPIALPEGFDIGTNMRYQLYAAGFRPSEELTLIGLYAELDRARLMPSNNTALDRARGWIGGTDKDFLQVAGLASIFTWRDIGFTLAGLGIRPEDSLYDAMQDMADEVHLAGLWKPGRPLPEPLVRSKKWMRMLIGMITMAPTEHTSLVIGGAWIDPRDHLLNLANAFLYIDIEEHIKRKLGGFGRVVSVTMDPVERFAEPFMDDAAMAFFIRLAVHF</sequence>
<evidence type="ECO:0000313" key="2">
    <source>
        <dbReference type="EMBL" id="RII01055.1"/>
    </source>
</evidence>
<dbReference type="EMBL" id="NDHY01000001">
    <property type="protein sequence ID" value="RII01055.1"/>
    <property type="molecule type" value="Genomic_DNA"/>
</dbReference>
<gene>
    <name evidence="2" type="ORF">B9J77_00530</name>
</gene>
<accession>A0A399FXC7</accession>
<keyword evidence="1" id="KW-0802">TPR repeat</keyword>
<dbReference type="PROSITE" id="PS50005">
    <property type="entry name" value="TPR"/>
    <property type="match status" value="1"/>
</dbReference>
<dbReference type="AlphaFoldDB" id="A0A399FXC7"/>
<evidence type="ECO:0000313" key="3">
    <source>
        <dbReference type="Proteomes" id="UP000266287"/>
    </source>
</evidence>
<evidence type="ECO:0008006" key="4">
    <source>
        <dbReference type="Google" id="ProtNLM"/>
    </source>
</evidence>
<comment type="caution">
    <text evidence="2">The sequence shown here is derived from an EMBL/GenBank/DDBJ whole genome shotgun (WGS) entry which is preliminary data.</text>
</comment>
<dbReference type="Proteomes" id="UP000266287">
    <property type="component" value="Unassembled WGS sequence"/>
</dbReference>
<proteinExistence type="predicted"/>